<dbReference type="Gene3D" id="1.10.10.60">
    <property type="entry name" value="Homeodomain-like"/>
    <property type="match status" value="1"/>
</dbReference>
<protein>
    <recommendedName>
        <fullName evidence="4">HTH araC/xylS-type domain-containing protein</fullName>
    </recommendedName>
</protein>
<keyword evidence="1" id="KW-0805">Transcription regulation</keyword>
<comment type="caution">
    <text evidence="5">The sequence shown here is derived from an EMBL/GenBank/DDBJ whole genome shotgun (WGS) entry which is preliminary data.</text>
</comment>
<proteinExistence type="predicted"/>
<reference evidence="5 6" key="1">
    <citation type="submission" date="2021-03" db="EMBL/GenBank/DDBJ databases">
        <authorList>
            <person name="Gilmore M.S."/>
            <person name="Schwartzman J."/>
            <person name="Van Tyne D."/>
            <person name="Martin M."/>
            <person name="Earl A.M."/>
            <person name="Manson A.L."/>
            <person name="Straub T."/>
            <person name="Salamzade R."/>
            <person name="Saavedra J."/>
            <person name="Lebreton F."/>
            <person name="Prichula J."/>
            <person name="Schaufler K."/>
            <person name="Gaca A."/>
            <person name="Sgardioli B."/>
            <person name="Wagenaar J."/>
            <person name="Strong T."/>
        </authorList>
    </citation>
    <scope>NUCLEOTIDE SEQUENCE [LARGE SCALE GENOMIC DNA]</scope>
    <source>
        <strain evidence="5 6">665A</strain>
    </source>
</reference>
<feature type="domain" description="HTH araC/xylS-type" evidence="4">
    <location>
        <begin position="168"/>
        <end position="270"/>
    </location>
</feature>
<accession>A0ABV0ET85</accession>
<dbReference type="Proteomes" id="UP000664357">
    <property type="component" value="Unassembled WGS sequence"/>
</dbReference>
<name>A0ABV0ET85_9ENTE</name>
<evidence type="ECO:0000256" key="3">
    <source>
        <dbReference type="ARBA" id="ARBA00023163"/>
    </source>
</evidence>
<dbReference type="PROSITE" id="PS01124">
    <property type="entry name" value="HTH_ARAC_FAMILY_2"/>
    <property type="match status" value="1"/>
</dbReference>
<organism evidence="5 6">
    <name type="scientific">Candidatus Enterococcus ferrettii</name>
    <dbReference type="NCBI Taxonomy" id="2815324"/>
    <lineage>
        <taxon>Bacteria</taxon>
        <taxon>Bacillati</taxon>
        <taxon>Bacillota</taxon>
        <taxon>Bacilli</taxon>
        <taxon>Lactobacillales</taxon>
        <taxon>Enterococcaceae</taxon>
        <taxon>Enterococcus</taxon>
    </lineage>
</organism>
<dbReference type="InterPro" id="IPR050204">
    <property type="entry name" value="AraC_XylS_family_regulators"/>
</dbReference>
<keyword evidence="3" id="KW-0804">Transcription</keyword>
<evidence type="ECO:0000256" key="2">
    <source>
        <dbReference type="ARBA" id="ARBA00023125"/>
    </source>
</evidence>
<evidence type="ECO:0000313" key="5">
    <source>
        <dbReference type="EMBL" id="MEO1771012.1"/>
    </source>
</evidence>
<reference evidence="5 6" key="2">
    <citation type="submission" date="2024-02" db="EMBL/GenBank/DDBJ databases">
        <title>The Genome Sequence of Enterococcus sp. DIV0159.</title>
        <authorList>
            <person name="Earl A."/>
            <person name="Manson A."/>
            <person name="Gilmore M."/>
            <person name="Sanders J."/>
            <person name="Shea T."/>
            <person name="Howe W."/>
            <person name="Livny J."/>
            <person name="Cuomo C."/>
            <person name="Neafsey D."/>
            <person name="Birren B."/>
        </authorList>
    </citation>
    <scope>NUCLEOTIDE SEQUENCE [LARGE SCALE GENOMIC DNA]</scope>
    <source>
        <strain evidence="5 6">665A</strain>
    </source>
</reference>
<evidence type="ECO:0000256" key="1">
    <source>
        <dbReference type="ARBA" id="ARBA00023015"/>
    </source>
</evidence>
<keyword evidence="2" id="KW-0238">DNA-binding</keyword>
<dbReference type="Pfam" id="PF12833">
    <property type="entry name" value="HTH_18"/>
    <property type="match status" value="1"/>
</dbReference>
<evidence type="ECO:0000259" key="4">
    <source>
        <dbReference type="PROSITE" id="PS01124"/>
    </source>
</evidence>
<keyword evidence="6" id="KW-1185">Reference proteome</keyword>
<dbReference type="PANTHER" id="PTHR46796:SF13">
    <property type="entry name" value="HTH-TYPE TRANSCRIPTIONAL ACTIVATOR RHAS"/>
    <property type="match status" value="1"/>
</dbReference>
<dbReference type="SMART" id="SM00342">
    <property type="entry name" value="HTH_ARAC"/>
    <property type="match status" value="1"/>
</dbReference>
<sequence length="279" mass="32884">MRVLETKNKMIEATPFQLFTHDERLQDYHEEMVVWSREHLKTEALFYAFQVKERMETDYLPDACVNLLFSVDRKEVKGYFMGIATQTCKLTFEPDTCYFGIKPYTNVGLRCFDNDQSCLIDQVYPISEQFAHTENLFSKLYDTQTVHDRKKLLLASHRDLFLNENQRSVLAEYLSVLLCTETTAFSMEKICRETGYSQRYTQRLFRKEIGITPKLYSRIIRFQNAIKAIYADNELTLAKVAHQLGYYDQAHLIHEFQFFTHLSPTRLLQTIVTSKELVV</sequence>
<dbReference type="EMBL" id="JAFREL020000002">
    <property type="protein sequence ID" value="MEO1771012.1"/>
    <property type="molecule type" value="Genomic_DNA"/>
</dbReference>
<dbReference type="InterPro" id="IPR018060">
    <property type="entry name" value="HTH_AraC"/>
</dbReference>
<dbReference type="PANTHER" id="PTHR46796">
    <property type="entry name" value="HTH-TYPE TRANSCRIPTIONAL ACTIVATOR RHAS-RELATED"/>
    <property type="match status" value="1"/>
</dbReference>
<gene>
    <name evidence="5" type="ORF">JZO67_002985</name>
</gene>
<dbReference type="RefSeq" id="WP_207703457.1">
    <property type="nucleotide sequence ID" value="NZ_JAFREL020000002.1"/>
</dbReference>
<evidence type="ECO:0000313" key="6">
    <source>
        <dbReference type="Proteomes" id="UP000664357"/>
    </source>
</evidence>